<evidence type="ECO:0000256" key="3">
    <source>
        <dbReference type="ARBA" id="ARBA00022692"/>
    </source>
</evidence>
<dbReference type="EMBL" id="MUXU01000032">
    <property type="protein sequence ID" value="OOR90438.1"/>
    <property type="molecule type" value="Genomic_DNA"/>
</dbReference>
<dbReference type="InterPro" id="IPR011701">
    <property type="entry name" value="MFS"/>
</dbReference>
<dbReference type="OrthoDB" id="7066727at2"/>
<dbReference type="PANTHER" id="PTHR23502:SF132">
    <property type="entry name" value="POLYAMINE TRANSPORTER 2-RELATED"/>
    <property type="match status" value="1"/>
</dbReference>
<comment type="subcellular location">
    <subcellularLocation>
        <location evidence="1">Membrane</location>
        <topology evidence="1">Multi-pass membrane protein</topology>
    </subcellularLocation>
</comment>
<dbReference type="GO" id="GO:0022857">
    <property type="term" value="F:transmembrane transporter activity"/>
    <property type="evidence" value="ECO:0007669"/>
    <property type="project" value="InterPro"/>
</dbReference>
<accession>A0A1T0A4C7</accession>
<organism evidence="8 10">
    <name type="scientific">Moraxella caviae</name>
    <dbReference type="NCBI Taxonomy" id="34060"/>
    <lineage>
        <taxon>Bacteria</taxon>
        <taxon>Pseudomonadati</taxon>
        <taxon>Pseudomonadota</taxon>
        <taxon>Gammaproteobacteria</taxon>
        <taxon>Moraxellales</taxon>
        <taxon>Moraxellaceae</taxon>
        <taxon>Moraxella</taxon>
    </lineage>
</organism>
<dbReference type="Proteomes" id="UP000190435">
    <property type="component" value="Unassembled WGS sequence"/>
</dbReference>
<feature type="domain" description="Major facilitator superfamily (MFS) profile" evidence="7">
    <location>
        <begin position="7"/>
        <end position="209"/>
    </location>
</feature>
<feature type="transmembrane region" description="Helical" evidence="6">
    <location>
        <begin position="46"/>
        <end position="65"/>
    </location>
</feature>
<dbReference type="STRING" id="34060.B0181_04710"/>
<evidence type="ECO:0000256" key="5">
    <source>
        <dbReference type="ARBA" id="ARBA00023136"/>
    </source>
</evidence>
<evidence type="ECO:0000313" key="9">
    <source>
        <dbReference type="EMBL" id="STZ10492.1"/>
    </source>
</evidence>
<dbReference type="PROSITE" id="PS50850">
    <property type="entry name" value="MFS"/>
    <property type="match status" value="1"/>
</dbReference>
<keyword evidence="4 6" id="KW-1133">Transmembrane helix</keyword>
<proteinExistence type="predicted"/>
<dbReference type="GO" id="GO:0005886">
    <property type="term" value="C:plasma membrane"/>
    <property type="evidence" value="ECO:0007669"/>
    <property type="project" value="TreeGrafter"/>
</dbReference>
<dbReference type="Gene3D" id="1.20.1720.10">
    <property type="entry name" value="Multidrug resistance protein D"/>
    <property type="match status" value="1"/>
</dbReference>
<dbReference type="SUPFAM" id="SSF103473">
    <property type="entry name" value="MFS general substrate transporter"/>
    <property type="match status" value="1"/>
</dbReference>
<evidence type="ECO:0000256" key="1">
    <source>
        <dbReference type="ARBA" id="ARBA00004141"/>
    </source>
</evidence>
<dbReference type="Proteomes" id="UP000255279">
    <property type="component" value="Unassembled WGS sequence"/>
</dbReference>
<dbReference type="InterPro" id="IPR036259">
    <property type="entry name" value="MFS_trans_sf"/>
</dbReference>
<gene>
    <name evidence="9" type="primary">bcr_2</name>
    <name evidence="8" type="ORF">B0181_04710</name>
    <name evidence="9" type="ORF">NCTC10293_00827</name>
</gene>
<protein>
    <submittedName>
        <fullName evidence="9">Sulfonamide resistance protein</fullName>
    </submittedName>
</protein>
<evidence type="ECO:0000313" key="11">
    <source>
        <dbReference type="Proteomes" id="UP000255279"/>
    </source>
</evidence>
<dbReference type="RefSeq" id="WP_078276334.1">
    <property type="nucleotide sequence ID" value="NZ_MUXU01000032.1"/>
</dbReference>
<name>A0A1T0A4C7_9GAMM</name>
<dbReference type="EMBL" id="UGQE01000001">
    <property type="protein sequence ID" value="STZ10492.1"/>
    <property type="molecule type" value="Genomic_DNA"/>
</dbReference>
<evidence type="ECO:0000256" key="4">
    <source>
        <dbReference type="ARBA" id="ARBA00022989"/>
    </source>
</evidence>
<evidence type="ECO:0000313" key="10">
    <source>
        <dbReference type="Proteomes" id="UP000190435"/>
    </source>
</evidence>
<feature type="transmembrane region" description="Helical" evidence="6">
    <location>
        <begin position="134"/>
        <end position="156"/>
    </location>
</feature>
<keyword evidence="3 6" id="KW-0812">Transmembrane</keyword>
<feature type="transmembrane region" description="Helical" evidence="6">
    <location>
        <begin position="101"/>
        <end position="122"/>
    </location>
</feature>
<evidence type="ECO:0000256" key="6">
    <source>
        <dbReference type="SAM" id="Phobius"/>
    </source>
</evidence>
<dbReference type="Pfam" id="PF07690">
    <property type="entry name" value="MFS_1"/>
    <property type="match status" value="1"/>
</dbReference>
<dbReference type="AlphaFoldDB" id="A0A1T0A4C7"/>
<evidence type="ECO:0000313" key="8">
    <source>
        <dbReference type="EMBL" id="OOR90438.1"/>
    </source>
</evidence>
<evidence type="ECO:0000256" key="2">
    <source>
        <dbReference type="ARBA" id="ARBA00022448"/>
    </source>
</evidence>
<reference evidence="8 10" key="1">
    <citation type="submission" date="2017-02" db="EMBL/GenBank/DDBJ databases">
        <title>Draft genome sequence of Moraxella caviae CCUG 355 type strain.</title>
        <authorList>
            <person name="Engstrom-Jakobsson H."/>
            <person name="Salva-Serra F."/>
            <person name="Thorell K."/>
            <person name="Gonzales-Siles L."/>
            <person name="Karlsson R."/>
            <person name="Boulund F."/>
            <person name="Engstrand L."/>
            <person name="Moore E."/>
        </authorList>
    </citation>
    <scope>NUCLEOTIDE SEQUENCE [LARGE SCALE GENOMIC DNA]</scope>
    <source>
        <strain evidence="8 10">CCUG 355</strain>
    </source>
</reference>
<keyword evidence="2" id="KW-0813">Transport</keyword>
<feature type="transmembrane region" description="Helical" evidence="6">
    <location>
        <begin position="162"/>
        <end position="184"/>
    </location>
</feature>
<sequence>MTYRNSKAFLILLLGMLSAFGPFVIDLYLPALPALAQFFDTSASMAQMTLTTGMLGLAFGQLIFGPLSDKYGRKMPLLVSLLVYLVSTVLIVFAPSIEALIALRLVQGLASAGSVVISRAVVADLYEGQEMTRFFGALMTVNGLAPILSPILGSVLLKFTDWRGMFVFLALIGVAMILTTTRFYESLPVQKRMKESVASSFAALFKVWG</sequence>
<dbReference type="InterPro" id="IPR020846">
    <property type="entry name" value="MFS_dom"/>
</dbReference>
<keyword evidence="5 6" id="KW-0472">Membrane</keyword>
<feature type="transmembrane region" description="Helical" evidence="6">
    <location>
        <begin position="77"/>
        <end position="95"/>
    </location>
</feature>
<reference evidence="9 11" key="2">
    <citation type="submission" date="2018-06" db="EMBL/GenBank/DDBJ databases">
        <authorList>
            <consortium name="Pathogen Informatics"/>
            <person name="Doyle S."/>
        </authorList>
    </citation>
    <scope>NUCLEOTIDE SEQUENCE [LARGE SCALE GENOMIC DNA]</scope>
    <source>
        <strain evidence="9 11">NCTC10293</strain>
    </source>
</reference>
<dbReference type="PANTHER" id="PTHR23502">
    <property type="entry name" value="MAJOR FACILITATOR SUPERFAMILY"/>
    <property type="match status" value="1"/>
</dbReference>
<keyword evidence="10" id="KW-1185">Reference proteome</keyword>
<evidence type="ECO:0000259" key="7">
    <source>
        <dbReference type="PROSITE" id="PS50850"/>
    </source>
</evidence>